<organism evidence="2 3">
    <name type="scientific">Cryptococcus depauperatus CBS 7841</name>
    <dbReference type="NCBI Taxonomy" id="1295531"/>
    <lineage>
        <taxon>Eukaryota</taxon>
        <taxon>Fungi</taxon>
        <taxon>Dikarya</taxon>
        <taxon>Basidiomycota</taxon>
        <taxon>Agaricomycotina</taxon>
        <taxon>Tremellomycetes</taxon>
        <taxon>Tremellales</taxon>
        <taxon>Cryptococcaceae</taxon>
        <taxon>Cryptococcus</taxon>
    </lineage>
</organism>
<dbReference type="RefSeq" id="XP_066068831.1">
    <property type="nucleotide sequence ID" value="XM_066212734.1"/>
</dbReference>
<evidence type="ECO:0000256" key="1">
    <source>
        <dbReference type="SAM" id="MobiDB-lite"/>
    </source>
</evidence>
<feature type="compositionally biased region" description="Polar residues" evidence="1">
    <location>
        <begin position="149"/>
        <end position="158"/>
    </location>
</feature>
<reference evidence="2" key="3">
    <citation type="submission" date="2024-01" db="EMBL/GenBank/DDBJ databases">
        <authorList>
            <person name="Coelho M.A."/>
            <person name="David-Palma M."/>
            <person name="Shea T."/>
            <person name="Sun S."/>
            <person name="Cuomo C.A."/>
            <person name="Heitman J."/>
        </authorList>
    </citation>
    <scope>NUCLEOTIDE SEQUENCE</scope>
    <source>
        <strain evidence="2">CBS 7841</strain>
    </source>
</reference>
<dbReference type="EMBL" id="CP143787">
    <property type="protein sequence ID" value="WVN88131.1"/>
    <property type="molecule type" value="Genomic_DNA"/>
</dbReference>
<evidence type="ECO:0000313" key="2">
    <source>
        <dbReference type="EMBL" id="WVN88131.1"/>
    </source>
</evidence>
<feature type="compositionally biased region" description="Basic and acidic residues" evidence="1">
    <location>
        <begin position="111"/>
        <end position="128"/>
    </location>
</feature>
<reference evidence="2" key="1">
    <citation type="submission" date="2016-06" db="EMBL/GenBank/DDBJ databases">
        <authorList>
            <person name="Cuomo C."/>
            <person name="Litvintseva A."/>
            <person name="Heitman J."/>
            <person name="Chen Y."/>
            <person name="Sun S."/>
            <person name="Springer D."/>
            <person name="Dromer F."/>
            <person name="Young S."/>
            <person name="Zeng Q."/>
            <person name="Chapman S."/>
            <person name="Gujja S."/>
            <person name="Saif S."/>
            <person name="Birren B."/>
        </authorList>
    </citation>
    <scope>NUCLEOTIDE SEQUENCE</scope>
    <source>
        <strain evidence="2">CBS 7841</strain>
    </source>
</reference>
<gene>
    <name evidence="2" type="ORF">L203_103332</name>
</gene>
<dbReference type="AlphaFoldDB" id="A0A1E3I231"/>
<evidence type="ECO:0000313" key="3">
    <source>
        <dbReference type="Proteomes" id="UP000094043"/>
    </source>
</evidence>
<keyword evidence="3" id="KW-1185">Reference proteome</keyword>
<proteinExistence type="predicted"/>
<sequence length="332" mass="35522">MSIPPPIPARSKARAPPTPKLNLALEPSPILSDIHSMPSTPNYLALGSPLFPSQHSGQRQSSLPQELEAKMSSLASPSTIHFSASPTLSGPGGRSPLVGGPSPFGKRRASRMMDKDPHKVRDGVEKKNASSGVYTPPTFPGPCGHQSPHMPTTPSDSYATPRIAYRNTFESMPISPSSSGRSSSTDHSDSIAPPKTPMSPSNRISKLTHNVKRLSSMAALNFASKERKAPGGTFDRERDLFFPPVAHSYSSSSISHSRQLSWDHYSSNTSYTSCTSPSPIPTPTPGLGISMEETRPTSASATVIFDGIEGKEMSSPVQKGKRKPVPKLENEL</sequence>
<feature type="region of interest" description="Disordered" evidence="1">
    <location>
        <begin position="39"/>
        <end position="204"/>
    </location>
</feature>
<feature type="region of interest" description="Disordered" evidence="1">
    <location>
        <begin position="271"/>
        <end position="296"/>
    </location>
</feature>
<dbReference type="GeneID" id="91087543"/>
<dbReference type="Proteomes" id="UP000094043">
    <property type="component" value="Chromosome 4"/>
</dbReference>
<accession>A0A1E3I231</accession>
<name>A0A1E3I231_9TREE</name>
<feature type="compositionally biased region" description="Polar residues" evidence="1">
    <location>
        <begin position="51"/>
        <end position="64"/>
    </location>
</feature>
<feature type="region of interest" description="Disordered" evidence="1">
    <location>
        <begin position="308"/>
        <end position="332"/>
    </location>
</feature>
<reference evidence="2" key="2">
    <citation type="journal article" date="2022" name="Elife">
        <title>Obligate sexual reproduction of a homothallic fungus closely related to the Cryptococcus pathogenic species complex.</title>
        <authorList>
            <person name="Passer A.R."/>
            <person name="Clancey S.A."/>
            <person name="Shea T."/>
            <person name="David-Palma M."/>
            <person name="Averette A.F."/>
            <person name="Boekhout T."/>
            <person name="Porcel B.M."/>
            <person name="Nowrousian M."/>
            <person name="Cuomo C.A."/>
            <person name="Sun S."/>
            <person name="Heitman J."/>
            <person name="Coelho M.A."/>
        </authorList>
    </citation>
    <scope>NUCLEOTIDE SEQUENCE</scope>
    <source>
        <strain evidence="2">CBS 7841</strain>
    </source>
</reference>
<dbReference type="VEuPathDB" id="FungiDB:L203_05366"/>
<dbReference type="KEGG" id="cdep:91087543"/>
<feature type="compositionally biased region" description="Polar residues" evidence="1">
    <location>
        <begin position="73"/>
        <end position="88"/>
    </location>
</feature>
<dbReference type="OrthoDB" id="2576217at2759"/>
<feature type="compositionally biased region" description="Low complexity" evidence="1">
    <location>
        <begin position="171"/>
        <end position="183"/>
    </location>
</feature>
<feature type="region of interest" description="Disordered" evidence="1">
    <location>
        <begin position="1"/>
        <end position="21"/>
    </location>
</feature>
<protein>
    <submittedName>
        <fullName evidence="2">Uncharacterized protein</fullName>
    </submittedName>
</protein>